<name>A0ABR3VYA9_9PEZI</name>
<accession>A0ABR3VYA9</accession>
<reference evidence="2 3" key="1">
    <citation type="journal article" date="2024" name="IMA Fungus">
        <title>IMA Genome - F19 : A genome assembly and annotation guide to empower mycologists, including annotated draft genome sequences of Ceratocystis pirilliformis, Diaporthe australafricana, Fusarium ophioides, Paecilomyces lecythidis, and Sporothrix stenoceras.</title>
        <authorList>
            <person name="Aylward J."/>
            <person name="Wilson A.M."/>
            <person name="Visagie C.M."/>
            <person name="Spraker J."/>
            <person name="Barnes I."/>
            <person name="Buitendag C."/>
            <person name="Ceriani C."/>
            <person name="Del Mar Angel L."/>
            <person name="du Plessis D."/>
            <person name="Fuchs T."/>
            <person name="Gasser K."/>
            <person name="Kramer D."/>
            <person name="Li W."/>
            <person name="Munsamy K."/>
            <person name="Piso A."/>
            <person name="Price J.L."/>
            <person name="Sonnekus B."/>
            <person name="Thomas C."/>
            <person name="van der Nest A."/>
            <person name="van Dijk A."/>
            <person name="van Heerden A."/>
            <person name="van Vuuren N."/>
            <person name="Yilmaz N."/>
            <person name="Duong T.A."/>
            <person name="van der Merwe N.A."/>
            <person name="Wingfield M.J."/>
            <person name="Wingfield B.D."/>
        </authorList>
    </citation>
    <scope>NUCLEOTIDE SEQUENCE [LARGE SCALE GENOMIC DNA]</scope>
    <source>
        <strain evidence="2 3">CMW 18300</strain>
    </source>
</reference>
<dbReference type="Pfam" id="PF24476">
    <property type="entry name" value="DUF7580"/>
    <property type="match status" value="1"/>
</dbReference>
<proteinExistence type="predicted"/>
<sequence length="166" mass="18733">MGDHSNFNYTERLKVALALSYSVLHLYKTPWLAKIMTPEDIVFLREEQDSQQPSYYLDRPFLSKSLAMALPSTKDQAPHTKGRPMDLTILSLGLLLIQIMVGRQVDDLGLSPEMRMDSTLEKKRKASEYTSSVMESGGINYADAVQWCLGSILSVACLDDERLEEI</sequence>
<evidence type="ECO:0000259" key="1">
    <source>
        <dbReference type="Pfam" id="PF24476"/>
    </source>
</evidence>
<dbReference type="EMBL" id="JAWRVE010000220">
    <property type="protein sequence ID" value="KAL1848349.1"/>
    <property type="molecule type" value="Genomic_DNA"/>
</dbReference>
<feature type="domain" description="DUF7580" evidence="1">
    <location>
        <begin position="6"/>
        <end position="150"/>
    </location>
</feature>
<evidence type="ECO:0000313" key="3">
    <source>
        <dbReference type="Proteomes" id="UP001583177"/>
    </source>
</evidence>
<comment type="caution">
    <text evidence="2">The sequence shown here is derived from an EMBL/GenBank/DDBJ whole genome shotgun (WGS) entry which is preliminary data.</text>
</comment>
<dbReference type="Proteomes" id="UP001583177">
    <property type="component" value="Unassembled WGS sequence"/>
</dbReference>
<keyword evidence="3" id="KW-1185">Reference proteome</keyword>
<organism evidence="2 3">
    <name type="scientific">Diaporthe australafricana</name>
    <dbReference type="NCBI Taxonomy" id="127596"/>
    <lineage>
        <taxon>Eukaryota</taxon>
        <taxon>Fungi</taxon>
        <taxon>Dikarya</taxon>
        <taxon>Ascomycota</taxon>
        <taxon>Pezizomycotina</taxon>
        <taxon>Sordariomycetes</taxon>
        <taxon>Sordariomycetidae</taxon>
        <taxon>Diaporthales</taxon>
        <taxon>Diaporthaceae</taxon>
        <taxon>Diaporthe</taxon>
    </lineage>
</organism>
<gene>
    <name evidence="2" type="ORF">Daus18300_013631</name>
</gene>
<dbReference type="PANTHER" id="PTHR35186:SF4">
    <property type="entry name" value="PRION-INHIBITION AND PROPAGATION HELO DOMAIN-CONTAINING PROTEIN"/>
    <property type="match status" value="1"/>
</dbReference>
<dbReference type="InterPro" id="IPR056002">
    <property type="entry name" value="DUF7580"/>
</dbReference>
<evidence type="ECO:0000313" key="2">
    <source>
        <dbReference type="EMBL" id="KAL1848349.1"/>
    </source>
</evidence>
<protein>
    <recommendedName>
        <fullName evidence="1">DUF7580 domain-containing protein</fullName>
    </recommendedName>
</protein>
<dbReference type="PANTHER" id="PTHR35186">
    <property type="entry name" value="ANK_REP_REGION DOMAIN-CONTAINING PROTEIN"/>
    <property type="match status" value="1"/>
</dbReference>